<evidence type="ECO:0000313" key="10">
    <source>
        <dbReference type="EMBL" id="ABB27320.1"/>
    </source>
</evidence>
<evidence type="ECO:0000256" key="3">
    <source>
        <dbReference type="ARBA" id="ARBA00022448"/>
    </source>
</evidence>
<dbReference type="eggNOG" id="COG1538">
    <property type="taxonomic scope" value="Bacteria"/>
</dbReference>
<comment type="similarity">
    <text evidence="2">Belongs to the outer membrane factor (OMF) (TC 1.B.17) family.</text>
</comment>
<evidence type="ECO:0000256" key="9">
    <source>
        <dbReference type="SAM" id="SignalP"/>
    </source>
</evidence>
<dbReference type="Pfam" id="PF02321">
    <property type="entry name" value="OEP"/>
    <property type="match status" value="2"/>
</dbReference>
<evidence type="ECO:0000256" key="1">
    <source>
        <dbReference type="ARBA" id="ARBA00004442"/>
    </source>
</evidence>
<reference evidence="10" key="1">
    <citation type="submission" date="2005-08" db="EMBL/GenBank/DDBJ databases">
        <title>Complete sequence of Chlorobium chlorochromatii CaD3.</title>
        <authorList>
            <person name="Copeland A."/>
            <person name="Lucas S."/>
            <person name="Lapidus A."/>
            <person name="Barry K."/>
            <person name="Detter J.C."/>
            <person name="Glavina T."/>
            <person name="Hammon N."/>
            <person name="Israni S."/>
            <person name="Pitluck S."/>
            <person name="Bryant D."/>
            <person name="Schmutz J."/>
            <person name="Larimer F."/>
            <person name="Land M."/>
            <person name="Kyrpides N."/>
            <person name="Ivanova N."/>
            <person name="Richardson P."/>
        </authorList>
    </citation>
    <scope>NUCLEOTIDE SEQUENCE [LARGE SCALE GENOMIC DNA]</scope>
    <source>
        <strain evidence="10">CaD3</strain>
    </source>
</reference>
<evidence type="ECO:0000256" key="5">
    <source>
        <dbReference type="ARBA" id="ARBA00022692"/>
    </source>
</evidence>
<dbReference type="EMBL" id="CP000108">
    <property type="protein sequence ID" value="ABB27320.1"/>
    <property type="molecule type" value="Genomic_DNA"/>
</dbReference>
<dbReference type="HOGENOM" id="CLU_012817_10_6_10"/>
<protein>
    <submittedName>
        <fullName evidence="10">Outer membrane protein, putative</fullName>
    </submittedName>
</protein>
<dbReference type="Gene3D" id="1.20.1600.10">
    <property type="entry name" value="Outer membrane efflux proteins (OEP)"/>
    <property type="match status" value="1"/>
</dbReference>
<dbReference type="AlphaFoldDB" id="Q3ANU5"/>
<name>Q3ANU5_CHLCH</name>
<dbReference type="SUPFAM" id="SSF56954">
    <property type="entry name" value="Outer membrane efflux proteins (OEP)"/>
    <property type="match status" value="1"/>
</dbReference>
<feature type="chain" id="PRO_5004223822" evidence="9">
    <location>
        <begin position="29"/>
        <end position="457"/>
    </location>
</feature>
<dbReference type="GO" id="GO:0015288">
    <property type="term" value="F:porin activity"/>
    <property type="evidence" value="ECO:0007669"/>
    <property type="project" value="TreeGrafter"/>
</dbReference>
<gene>
    <name evidence="10" type="ordered locus">Cag_0041</name>
</gene>
<dbReference type="InterPro" id="IPR003423">
    <property type="entry name" value="OMP_efflux"/>
</dbReference>
<keyword evidence="4" id="KW-1134">Transmembrane beta strand</keyword>
<evidence type="ECO:0000256" key="6">
    <source>
        <dbReference type="ARBA" id="ARBA00023136"/>
    </source>
</evidence>
<evidence type="ECO:0000256" key="4">
    <source>
        <dbReference type="ARBA" id="ARBA00022452"/>
    </source>
</evidence>
<feature type="coiled-coil region" evidence="8">
    <location>
        <begin position="379"/>
        <end position="438"/>
    </location>
</feature>
<keyword evidence="8" id="KW-0175">Coiled coil</keyword>
<dbReference type="InterPro" id="IPR051906">
    <property type="entry name" value="TolC-like"/>
</dbReference>
<keyword evidence="6" id="KW-0472">Membrane</keyword>
<feature type="signal peptide" evidence="9">
    <location>
        <begin position="1"/>
        <end position="28"/>
    </location>
</feature>
<keyword evidence="5" id="KW-0812">Transmembrane</keyword>
<keyword evidence="3" id="KW-0813">Transport</keyword>
<keyword evidence="9" id="KW-0732">Signal</keyword>
<evidence type="ECO:0000256" key="8">
    <source>
        <dbReference type="SAM" id="Coils"/>
    </source>
</evidence>
<dbReference type="STRING" id="340177.Cag_0041"/>
<evidence type="ECO:0000256" key="2">
    <source>
        <dbReference type="ARBA" id="ARBA00007613"/>
    </source>
</evidence>
<comment type="subcellular location">
    <subcellularLocation>
        <location evidence="1">Cell outer membrane</location>
    </subcellularLocation>
</comment>
<dbReference type="PANTHER" id="PTHR30026:SF20">
    <property type="entry name" value="OUTER MEMBRANE PROTEIN TOLC"/>
    <property type="match status" value="1"/>
</dbReference>
<evidence type="ECO:0000256" key="7">
    <source>
        <dbReference type="ARBA" id="ARBA00023237"/>
    </source>
</evidence>
<dbReference type="GO" id="GO:1990281">
    <property type="term" value="C:efflux pump complex"/>
    <property type="evidence" value="ECO:0007669"/>
    <property type="project" value="TreeGrafter"/>
</dbReference>
<dbReference type="OrthoDB" id="1674528at2"/>
<dbReference type="GO" id="GO:0015562">
    <property type="term" value="F:efflux transmembrane transporter activity"/>
    <property type="evidence" value="ECO:0007669"/>
    <property type="project" value="InterPro"/>
</dbReference>
<sequence length="457" mass="49501">MKQNISFHKKISATSLALLLATSSMSYAVEPTSSPSTAFAAPSVTPLTPLTLAQALQKMQAHYPALHAASEEVMAADARVRQSKSSFLPQVTANAGYLWRDPVSEMSFGGGTPMQFMPHNNYHATVSAEAILFDFGKRSRELALAQSGTRTAEEQVALSRREAAWQVVQLFYGILFLQEEQRVQQKEFQALNKALEFTTKRYQAGTATSFDLATTKARLAALQSRMADSAHALERSEMHFCRLTEMNATQPLALQGSLMASVAPSSNQAQLTEQALKNRVETRLAREAEAAAGQRQALASKGGAPQLRGNVAYGVANGYQPDIDEIRTTLSAGVTLDVPIFSGFRTTARQQESAAALRAATQRRLDAEAQAATEVAELLNALQHNGEKLNATAMQAEQASLAASHARARYENGMATTLDLLDTEAALSQAELARLQAAYAVTLNRYALQRATGEVFW</sequence>
<organism evidence="10">
    <name type="scientific">Chlorobium chlorochromatii (strain CaD3)</name>
    <dbReference type="NCBI Taxonomy" id="340177"/>
    <lineage>
        <taxon>Bacteria</taxon>
        <taxon>Pseudomonadati</taxon>
        <taxon>Chlorobiota</taxon>
        <taxon>Chlorobiia</taxon>
        <taxon>Chlorobiales</taxon>
        <taxon>Chlorobiaceae</taxon>
        <taxon>Chlorobium/Pelodictyon group</taxon>
        <taxon>Chlorobium</taxon>
    </lineage>
</organism>
<accession>Q3ANU5</accession>
<dbReference type="KEGG" id="cch:Cag_0041"/>
<dbReference type="GO" id="GO:0009279">
    <property type="term" value="C:cell outer membrane"/>
    <property type="evidence" value="ECO:0007669"/>
    <property type="project" value="UniProtKB-SubCell"/>
</dbReference>
<proteinExistence type="inferred from homology"/>
<dbReference type="PANTHER" id="PTHR30026">
    <property type="entry name" value="OUTER MEMBRANE PROTEIN TOLC"/>
    <property type="match status" value="1"/>
</dbReference>
<keyword evidence="7" id="KW-0998">Cell outer membrane</keyword>